<keyword evidence="8" id="KW-1185">Reference proteome</keyword>
<dbReference type="SUPFAM" id="SSF56219">
    <property type="entry name" value="DNase I-like"/>
    <property type="match status" value="1"/>
</dbReference>
<dbReference type="AlphaFoldDB" id="A0A8T0QUS0"/>
<evidence type="ECO:0000313" key="8">
    <source>
        <dbReference type="Proteomes" id="UP000823388"/>
    </source>
</evidence>
<dbReference type="InterPro" id="IPR004808">
    <property type="entry name" value="AP_endonuc_1"/>
</dbReference>
<dbReference type="GO" id="GO:0003906">
    <property type="term" value="F:DNA-(apurinic or apyrimidinic site) endonuclease activity"/>
    <property type="evidence" value="ECO:0007669"/>
    <property type="project" value="TreeGrafter"/>
</dbReference>
<evidence type="ECO:0000313" key="7">
    <source>
        <dbReference type="EMBL" id="KAG2576665.1"/>
    </source>
</evidence>
<dbReference type="Proteomes" id="UP000823388">
    <property type="component" value="Chromosome 6N"/>
</dbReference>
<evidence type="ECO:0000259" key="6">
    <source>
        <dbReference type="Pfam" id="PF03372"/>
    </source>
</evidence>
<comment type="caution">
    <text evidence="7">The sequence shown here is derived from an EMBL/GenBank/DDBJ whole genome shotgun (WGS) entry which is preliminary data.</text>
</comment>
<evidence type="ECO:0000256" key="2">
    <source>
        <dbReference type="ARBA" id="ARBA00007092"/>
    </source>
</evidence>
<dbReference type="GO" id="GO:0006284">
    <property type="term" value="P:base-excision repair"/>
    <property type="evidence" value="ECO:0007669"/>
    <property type="project" value="TreeGrafter"/>
</dbReference>
<gene>
    <name evidence="7" type="ORF">PVAP13_6NG064010</name>
</gene>
<dbReference type="GO" id="GO:0005634">
    <property type="term" value="C:nucleus"/>
    <property type="evidence" value="ECO:0007669"/>
    <property type="project" value="TreeGrafter"/>
</dbReference>
<keyword evidence="3" id="KW-0479">Metal-binding</keyword>
<evidence type="ECO:0000256" key="1">
    <source>
        <dbReference type="ARBA" id="ARBA00001946"/>
    </source>
</evidence>
<sequence>MTAPNSDVLCWNVRGLNSPARCITVHELMAATHCHLACFQETKLAAIDGTFASFLGSYKHNRFAFKLANGTRGGILLLWNDNYIDLQDNVVRRFSITATVSIHECGTTFLLTVVYGPARDSLKQAFLRELKNSKPVDAFAWLVLGDFNLIYRARDKNNHNLNLRRMHQFRAALSFCELREIHLQNQKFTWSNERRRPTHA</sequence>
<dbReference type="EMBL" id="CM029048">
    <property type="protein sequence ID" value="KAG2576665.1"/>
    <property type="molecule type" value="Genomic_DNA"/>
</dbReference>
<dbReference type="Gene3D" id="3.60.10.10">
    <property type="entry name" value="Endonuclease/exonuclease/phosphatase"/>
    <property type="match status" value="1"/>
</dbReference>
<evidence type="ECO:0000256" key="3">
    <source>
        <dbReference type="ARBA" id="ARBA00022723"/>
    </source>
</evidence>
<dbReference type="PANTHER" id="PTHR22748">
    <property type="entry name" value="AP ENDONUCLEASE"/>
    <property type="match status" value="1"/>
</dbReference>
<dbReference type="InterPro" id="IPR036691">
    <property type="entry name" value="Endo/exonu/phosph_ase_sf"/>
</dbReference>
<dbReference type="GO" id="GO:0046872">
    <property type="term" value="F:metal ion binding"/>
    <property type="evidence" value="ECO:0007669"/>
    <property type="project" value="UniProtKB-KW"/>
</dbReference>
<dbReference type="GO" id="GO:0008081">
    <property type="term" value="F:phosphoric diester hydrolase activity"/>
    <property type="evidence" value="ECO:0007669"/>
    <property type="project" value="TreeGrafter"/>
</dbReference>
<feature type="domain" description="Endonuclease/exonuclease/phosphatase" evidence="6">
    <location>
        <begin position="10"/>
        <end position="189"/>
    </location>
</feature>
<organism evidence="7 8">
    <name type="scientific">Panicum virgatum</name>
    <name type="common">Blackwell switchgrass</name>
    <dbReference type="NCBI Taxonomy" id="38727"/>
    <lineage>
        <taxon>Eukaryota</taxon>
        <taxon>Viridiplantae</taxon>
        <taxon>Streptophyta</taxon>
        <taxon>Embryophyta</taxon>
        <taxon>Tracheophyta</taxon>
        <taxon>Spermatophyta</taxon>
        <taxon>Magnoliopsida</taxon>
        <taxon>Liliopsida</taxon>
        <taxon>Poales</taxon>
        <taxon>Poaceae</taxon>
        <taxon>PACMAD clade</taxon>
        <taxon>Panicoideae</taxon>
        <taxon>Panicodae</taxon>
        <taxon>Paniceae</taxon>
        <taxon>Panicinae</taxon>
        <taxon>Panicum</taxon>
        <taxon>Panicum sect. Hiantes</taxon>
    </lineage>
</organism>
<evidence type="ECO:0000256" key="4">
    <source>
        <dbReference type="ARBA" id="ARBA00022801"/>
    </source>
</evidence>
<comment type="cofactor">
    <cofactor evidence="1">
        <name>Mg(2+)</name>
        <dbReference type="ChEBI" id="CHEBI:18420"/>
    </cofactor>
</comment>
<dbReference type="InterPro" id="IPR005135">
    <property type="entry name" value="Endo/exonuclease/phosphatase"/>
</dbReference>
<name>A0A8T0QUS0_PANVG</name>
<dbReference type="GO" id="GO:0008311">
    <property type="term" value="F:double-stranded DNA 3'-5' DNA exonuclease activity"/>
    <property type="evidence" value="ECO:0007669"/>
    <property type="project" value="TreeGrafter"/>
</dbReference>
<reference evidence="7" key="1">
    <citation type="submission" date="2020-05" db="EMBL/GenBank/DDBJ databases">
        <title>WGS assembly of Panicum virgatum.</title>
        <authorList>
            <person name="Lovell J.T."/>
            <person name="Jenkins J."/>
            <person name="Shu S."/>
            <person name="Juenger T.E."/>
            <person name="Schmutz J."/>
        </authorList>
    </citation>
    <scope>NUCLEOTIDE SEQUENCE</scope>
    <source>
        <strain evidence="7">AP13</strain>
    </source>
</reference>
<comment type="similarity">
    <text evidence="2">Belongs to the DNA repair enzymes AP/ExoA family.</text>
</comment>
<keyword evidence="4" id="KW-0378">Hydrolase</keyword>
<accession>A0A8T0QUS0</accession>
<protein>
    <recommendedName>
        <fullName evidence="6">Endonuclease/exonuclease/phosphatase domain-containing protein</fullName>
    </recommendedName>
</protein>
<dbReference type="Pfam" id="PF03372">
    <property type="entry name" value="Exo_endo_phos"/>
    <property type="match status" value="1"/>
</dbReference>
<keyword evidence="5" id="KW-0460">Magnesium</keyword>
<evidence type="ECO:0000256" key="5">
    <source>
        <dbReference type="ARBA" id="ARBA00022842"/>
    </source>
</evidence>
<dbReference type="PANTHER" id="PTHR22748:SF19">
    <property type="entry name" value="ENDONUCLEASE_EXONUCLEASE_PHOSPHATASE DOMAIN-CONTAINING PROTEIN"/>
    <property type="match status" value="1"/>
</dbReference>
<proteinExistence type="inferred from homology"/>